<feature type="domain" description="RNA-binding S4" evidence="8">
    <location>
        <begin position="112"/>
        <end position="178"/>
    </location>
</feature>
<dbReference type="InterPro" id="IPR020103">
    <property type="entry name" value="PsdUridine_synth_cat_dom_sf"/>
</dbReference>
<dbReference type="Pfam" id="PF00849">
    <property type="entry name" value="PseudoU_synth_2"/>
    <property type="match status" value="1"/>
</dbReference>
<name>A0AAU8G677_9MICO</name>
<dbReference type="SUPFAM" id="SSF55174">
    <property type="entry name" value="Alpha-L RNA-binding motif"/>
    <property type="match status" value="1"/>
</dbReference>
<reference evidence="9" key="1">
    <citation type="submission" date="2024-06" db="EMBL/GenBank/DDBJ databases">
        <title>Complete genome sequence of the cellulolytic actinobacterium, Cellulosimicrobium ES-005.</title>
        <authorList>
            <person name="Matthews C.T."/>
            <person name="Underwood K.D."/>
            <person name="Ghanchi K.M."/>
            <person name="Fields S.D."/>
            <person name="Gardner S.G."/>
        </authorList>
    </citation>
    <scope>NUCLEOTIDE SEQUENCE</scope>
    <source>
        <strain evidence="9">ES-005</strain>
    </source>
</reference>
<dbReference type="PANTHER" id="PTHR47683">
    <property type="entry name" value="PSEUDOURIDINE SYNTHASE FAMILY PROTEIN-RELATED"/>
    <property type="match status" value="1"/>
</dbReference>
<dbReference type="FunFam" id="3.10.290.10:FF:000003">
    <property type="entry name" value="Pseudouridine synthase"/>
    <property type="match status" value="1"/>
</dbReference>
<dbReference type="PANTHER" id="PTHR47683:SF2">
    <property type="entry name" value="RNA-BINDING S4 DOMAIN-CONTAINING PROTEIN"/>
    <property type="match status" value="1"/>
</dbReference>
<dbReference type="InterPro" id="IPR042092">
    <property type="entry name" value="PsdUridine_s_RsuA/RluB/E/F_cat"/>
</dbReference>
<dbReference type="GO" id="GO:0000455">
    <property type="term" value="P:enzyme-directed rRNA pseudouridine synthesis"/>
    <property type="evidence" value="ECO:0007669"/>
    <property type="project" value="UniProtKB-ARBA"/>
</dbReference>
<dbReference type="SUPFAM" id="SSF55120">
    <property type="entry name" value="Pseudouridine synthase"/>
    <property type="match status" value="1"/>
</dbReference>
<dbReference type="InterPro" id="IPR002942">
    <property type="entry name" value="S4_RNA-bd"/>
</dbReference>
<evidence type="ECO:0000259" key="8">
    <source>
        <dbReference type="SMART" id="SM00363"/>
    </source>
</evidence>
<dbReference type="AlphaFoldDB" id="A0AAU8G677"/>
<dbReference type="FunFam" id="3.30.70.1560:FF:000001">
    <property type="entry name" value="Pseudouridine synthase"/>
    <property type="match status" value="1"/>
</dbReference>
<dbReference type="Gene3D" id="3.30.70.1560">
    <property type="entry name" value="Alpha-L RNA-binding motif"/>
    <property type="match status" value="1"/>
</dbReference>
<dbReference type="PROSITE" id="PS50889">
    <property type="entry name" value="S4"/>
    <property type="match status" value="1"/>
</dbReference>
<evidence type="ECO:0000256" key="1">
    <source>
        <dbReference type="ARBA" id="ARBA00000073"/>
    </source>
</evidence>
<dbReference type="CDD" id="cd02870">
    <property type="entry name" value="PseudoU_synth_RsuA_like"/>
    <property type="match status" value="1"/>
</dbReference>
<dbReference type="GO" id="GO:0003723">
    <property type="term" value="F:RNA binding"/>
    <property type="evidence" value="ECO:0007669"/>
    <property type="project" value="UniProtKB-KW"/>
</dbReference>
<evidence type="ECO:0000256" key="5">
    <source>
        <dbReference type="PROSITE-ProRule" id="PRU00182"/>
    </source>
</evidence>
<dbReference type="Pfam" id="PF01479">
    <property type="entry name" value="S4"/>
    <property type="match status" value="1"/>
</dbReference>
<evidence type="ECO:0000313" key="9">
    <source>
        <dbReference type="EMBL" id="XCH31704.1"/>
    </source>
</evidence>
<dbReference type="InterPro" id="IPR050343">
    <property type="entry name" value="RsuA_PseudoU_synthase"/>
</dbReference>
<sequence length="349" mass="36792">MSSKDGRQPGDGGRGRAPRDGDGDARRGGPRRGDAGRSGGAPRGAGSGSAGTSTGRGASARRGGQGAGRGAAPSRGGQQPGGQQPGRQQPGRPRRGQRPAAPQRDVHVEDGVRLQKVLASAGLGSRRACEELISQGRVEVDGVRVTELGVRIDPARAVVHVDGMRLQLDSSRVTLALNKPRGVVSTMHDPEGRPSIAELVADRPERLFHVGRLDADSEGLLLLTNDGELANHLAHPSHEVAKTYLVTVRGKVPGNVANKFLHGIELEDGVVRADAYRVVDQVADQTMIEVVLHSGRNRVVRRMFEEVGFPVTRLVRTRIGPVALGNLRPGTTRVLGRTELGSLMAGVGL</sequence>
<dbReference type="GO" id="GO:0005829">
    <property type="term" value="C:cytosol"/>
    <property type="evidence" value="ECO:0007669"/>
    <property type="project" value="UniProtKB-ARBA"/>
</dbReference>
<dbReference type="Gene3D" id="3.10.290.10">
    <property type="entry name" value="RNA-binding S4 domain"/>
    <property type="match status" value="1"/>
</dbReference>
<proteinExistence type="inferred from homology"/>
<evidence type="ECO:0000256" key="3">
    <source>
        <dbReference type="ARBA" id="ARBA00022884"/>
    </source>
</evidence>
<evidence type="ECO:0000256" key="6">
    <source>
        <dbReference type="RuleBase" id="RU003887"/>
    </source>
</evidence>
<feature type="compositionally biased region" description="Gly residues" evidence="7">
    <location>
        <begin position="36"/>
        <end position="49"/>
    </location>
</feature>
<feature type="compositionally biased region" description="Low complexity" evidence="7">
    <location>
        <begin position="50"/>
        <end position="62"/>
    </location>
</feature>
<dbReference type="InterPro" id="IPR000748">
    <property type="entry name" value="PsdUridine_synth_RsuA/RluB/E/F"/>
</dbReference>
<comment type="catalytic activity">
    <reaction evidence="1">
        <text>a uridine in RNA = a pseudouridine in RNA</text>
        <dbReference type="Rhea" id="RHEA:48348"/>
        <dbReference type="Rhea" id="RHEA-COMP:12068"/>
        <dbReference type="Rhea" id="RHEA-COMP:12069"/>
        <dbReference type="ChEBI" id="CHEBI:65314"/>
        <dbReference type="ChEBI" id="CHEBI:65315"/>
    </reaction>
</comment>
<dbReference type="InterPro" id="IPR006145">
    <property type="entry name" value="PsdUridine_synth_RsuA/RluA"/>
</dbReference>
<comment type="similarity">
    <text evidence="2 6">Belongs to the pseudouridine synthase RsuA family.</text>
</comment>
<keyword evidence="3 5" id="KW-0694">RNA-binding</keyword>
<evidence type="ECO:0000256" key="7">
    <source>
        <dbReference type="SAM" id="MobiDB-lite"/>
    </source>
</evidence>
<dbReference type="InterPro" id="IPR020094">
    <property type="entry name" value="TruA/RsuA/RluB/E/F_N"/>
</dbReference>
<accession>A0AAU8G677</accession>
<evidence type="ECO:0000256" key="4">
    <source>
        <dbReference type="ARBA" id="ARBA00023235"/>
    </source>
</evidence>
<feature type="region of interest" description="Disordered" evidence="7">
    <location>
        <begin position="1"/>
        <end position="111"/>
    </location>
</feature>
<dbReference type="InterPro" id="IPR018496">
    <property type="entry name" value="PsdUridine_synth_RsuA/RluB_CS"/>
</dbReference>
<dbReference type="NCBIfam" id="TIGR00093">
    <property type="entry name" value="pseudouridine synthase"/>
    <property type="match status" value="1"/>
</dbReference>
<dbReference type="PROSITE" id="PS01149">
    <property type="entry name" value="PSI_RSU"/>
    <property type="match status" value="1"/>
</dbReference>
<dbReference type="RefSeq" id="WP_353709217.1">
    <property type="nucleotide sequence ID" value="NZ_CP159290.1"/>
</dbReference>
<organism evidence="9">
    <name type="scientific">Cellulosimicrobium sp. ES-005</name>
    <dbReference type="NCBI Taxonomy" id="3163031"/>
    <lineage>
        <taxon>Bacteria</taxon>
        <taxon>Bacillati</taxon>
        <taxon>Actinomycetota</taxon>
        <taxon>Actinomycetes</taxon>
        <taxon>Micrococcales</taxon>
        <taxon>Promicromonosporaceae</taxon>
        <taxon>Cellulosimicrobium</taxon>
    </lineage>
</organism>
<dbReference type="GO" id="GO:0120159">
    <property type="term" value="F:rRNA pseudouridine synthase activity"/>
    <property type="evidence" value="ECO:0007669"/>
    <property type="project" value="UniProtKB-ARBA"/>
</dbReference>
<dbReference type="Gene3D" id="3.30.70.580">
    <property type="entry name" value="Pseudouridine synthase I, catalytic domain, N-terminal subdomain"/>
    <property type="match status" value="1"/>
</dbReference>
<evidence type="ECO:0000256" key="2">
    <source>
        <dbReference type="ARBA" id="ARBA00008348"/>
    </source>
</evidence>
<gene>
    <name evidence="9" type="ORF">ABRQ22_08505</name>
</gene>
<feature type="compositionally biased region" description="Basic and acidic residues" evidence="7">
    <location>
        <begin position="1"/>
        <end position="35"/>
    </location>
</feature>
<dbReference type="InterPro" id="IPR036986">
    <property type="entry name" value="S4_RNA-bd_sf"/>
</dbReference>
<dbReference type="EC" id="5.4.99.-" evidence="6"/>
<dbReference type="EMBL" id="CP159290">
    <property type="protein sequence ID" value="XCH31704.1"/>
    <property type="molecule type" value="Genomic_DNA"/>
</dbReference>
<keyword evidence="4 6" id="KW-0413">Isomerase</keyword>
<dbReference type="SMART" id="SM00363">
    <property type="entry name" value="S4"/>
    <property type="match status" value="1"/>
</dbReference>
<dbReference type="CDD" id="cd00165">
    <property type="entry name" value="S4"/>
    <property type="match status" value="1"/>
</dbReference>
<protein>
    <recommendedName>
        <fullName evidence="6">Pseudouridine synthase</fullName>
        <ecNumber evidence="6">5.4.99.-</ecNumber>
    </recommendedName>
</protein>